<dbReference type="PANTHER" id="PTHR45946:SF4">
    <property type="entry name" value="HOMEOBOX PROTEIN ROUGH-RELATED"/>
    <property type="match status" value="1"/>
</dbReference>
<feature type="domain" description="Homeobox" evidence="9">
    <location>
        <begin position="598"/>
        <end position="658"/>
    </location>
</feature>
<comment type="subcellular location">
    <subcellularLocation>
        <location evidence="1 6 7">Nucleus</location>
    </subcellularLocation>
</comment>
<dbReference type="PRINTS" id="PR00024">
    <property type="entry name" value="HOMEOBOX"/>
</dbReference>
<feature type="compositionally biased region" description="Polar residues" evidence="8">
    <location>
        <begin position="209"/>
        <end position="219"/>
    </location>
</feature>
<feature type="compositionally biased region" description="Basic residues" evidence="8">
    <location>
        <begin position="412"/>
        <end position="425"/>
    </location>
</feature>
<dbReference type="InterPro" id="IPR046327">
    <property type="entry name" value="HXA1/B1/D1"/>
</dbReference>
<evidence type="ECO:0000256" key="3">
    <source>
        <dbReference type="ARBA" id="ARBA00023125"/>
    </source>
</evidence>
<dbReference type="PANTHER" id="PTHR45946">
    <property type="entry name" value="HOMEOBOX PROTEIN ROUGH-RELATED"/>
    <property type="match status" value="1"/>
</dbReference>
<dbReference type="EMBL" id="KT991390">
    <property type="protein sequence ID" value="ALT32047.1"/>
    <property type="molecule type" value="mRNA"/>
</dbReference>
<sequence>MMMDTKLMMMMAASNNLGIVGSASIGGSSQLQQQSLQSGQFVNHHHHATSKAELAAAPSSPRQQQPLPGHFTVSSSSPPHSSYAAAATASAGGGSSSSSSSSGGRLNSQVFHHHTVLVPSASSLIFPDSSAVAAAASVAASVIDISAAAAPTSAHQSAPNNGFHSHSSRPEYTDLSPIEQKHRPLSLNSSKPAVNGGGHSPSYHHNNDLNKSVSNNKPDSTSPKQQQQHHQTSPQPPSQPSVSCPSNYPLSYPPPIYYNEPSMPAYFNDYSPSYTPPGGAAAAWGPYQGQAESDMIFPAQQQDARYANSTLGNNNSPGMGNVGGGDLYGRSTITARQYGQQTGTYANFNSSPLNNTSSSQLYHSHTTNKYHINNNTAVVAVAAPVTSLPPDAYIPVAARVAFSSPDRSQRLLPHHPHHHHHHHPHQQQQQQYHHPLYHDSDQMHHDTSGGGGGVYGDVKYGMVKTCPGSPDMMQQQHALYQAAGLTGGGGVPDGSQMGVQEPVDYTLLEQHDQPKKTVTYKWMQVKRGTTKIGCLSNGLGPDGMPNGLLRNGKGSPLKGSHDVTGAGSNGEMMEGSHNGSDTQNANLVMPGSKNIQILSNGTGRTNFTIKQLTELEKEFQYNKYLTRAKRIEIANQLSLNETQVKIWFQNRRMKQKKRQKEGILYPLSNSPPGGAMAGGGMNPSVMDCNDPMGDMDGRP</sequence>
<dbReference type="SUPFAM" id="SSF46689">
    <property type="entry name" value="Homeodomain-like"/>
    <property type="match status" value="1"/>
</dbReference>
<dbReference type="Gene3D" id="1.10.10.60">
    <property type="entry name" value="Homeodomain-like"/>
    <property type="match status" value="1"/>
</dbReference>
<feature type="DNA-binding region" description="Homeobox" evidence="6">
    <location>
        <begin position="600"/>
        <end position="659"/>
    </location>
</feature>
<dbReference type="InterPro" id="IPR009057">
    <property type="entry name" value="Homeodomain-like_sf"/>
</dbReference>
<feature type="region of interest" description="Disordered" evidence="8">
    <location>
        <begin position="35"/>
        <end position="106"/>
    </location>
</feature>
<evidence type="ECO:0000256" key="7">
    <source>
        <dbReference type="RuleBase" id="RU000682"/>
    </source>
</evidence>
<evidence type="ECO:0000256" key="4">
    <source>
        <dbReference type="ARBA" id="ARBA00023155"/>
    </source>
</evidence>
<evidence type="ECO:0000256" key="6">
    <source>
        <dbReference type="PROSITE-ProRule" id="PRU00108"/>
    </source>
</evidence>
<evidence type="ECO:0000313" key="10">
    <source>
        <dbReference type="EMBL" id="ALT32047.1"/>
    </source>
</evidence>
<dbReference type="PROSITE" id="PS50071">
    <property type="entry name" value="HOMEOBOX_2"/>
    <property type="match status" value="1"/>
</dbReference>
<accession>A0A0U2RGG7</accession>
<reference evidence="10" key="1">
    <citation type="journal article" date="2016" name="Curr. Biol.">
        <title>The Compact Body Plan of Tardigrades Evolved by the Loss of a Large Body Region.</title>
        <authorList>
            <person name="Smith F.W."/>
            <person name="Boothby T.C."/>
            <person name="Giovannini I."/>
            <person name="Rebecchi L."/>
            <person name="Jockusch E.L."/>
            <person name="Goldstein B."/>
        </authorList>
    </citation>
    <scope>NUCLEOTIDE SEQUENCE</scope>
</reference>
<evidence type="ECO:0000256" key="2">
    <source>
        <dbReference type="ARBA" id="ARBA00022473"/>
    </source>
</evidence>
<feature type="region of interest" description="Disordered" evidence="8">
    <location>
        <begin position="664"/>
        <end position="699"/>
    </location>
</feature>
<feature type="region of interest" description="Disordered" evidence="8">
    <location>
        <begin position="153"/>
        <end position="173"/>
    </location>
</feature>
<feature type="region of interest" description="Disordered" evidence="8">
    <location>
        <begin position="408"/>
        <end position="433"/>
    </location>
</feature>
<dbReference type="PROSITE" id="PS00027">
    <property type="entry name" value="HOMEOBOX_1"/>
    <property type="match status" value="1"/>
</dbReference>
<dbReference type="Pfam" id="PF00046">
    <property type="entry name" value="Homeodomain"/>
    <property type="match status" value="1"/>
</dbReference>
<dbReference type="SMART" id="SM00389">
    <property type="entry name" value="HOX"/>
    <property type="match status" value="1"/>
</dbReference>
<dbReference type="CDD" id="cd00086">
    <property type="entry name" value="homeodomain"/>
    <property type="match status" value="1"/>
</dbReference>
<dbReference type="InterPro" id="IPR020479">
    <property type="entry name" value="HD_metazoa"/>
</dbReference>
<evidence type="ECO:0000256" key="5">
    <source>
        <dbReference type="ARBA" id="ARBA00023242"/>
    </source>
</evidence>
<organism evidence="10">
    <name type="scientific">Hypsibius dujardini</name>
    <name type="common">Water bear</name>
    <name type="synonym">Macrobiotus dujardini</name>
    <dbReference type="NCBI Taxonomy" id="232323"/>
    <lineage>
        <taxon>Eukaryota</taxon>
        <taxon>Metazoa</taxon>
        <taxon>Ecdysozoa</taxon>
        <taxon>Tardigrada</taxon>
        <taxon>Eutardigrada</taxon>
        <taxon>Parachela</taxon>
        <taxon>Hypsibioidea</taxon>
        <taxon>Hypsibiidae</taxon>
        <taxon>Hypsibius</taxon>
    </lineage>
</organism>
<dbReference type="GO" id="GO:0005634">
    <property type="term" value="C:nucleus"/>
    <property type="evidence" value="ECO:0007669"/>
    <property type="project" value="UniProtKB-SubCell"/>
</dbReference>
<name>A0A0U2RGG7_HYPDU</name>
<keyword evidence="4 6" id="KW-0371">Homeobox</keyword>
<dbReference type="GO" id="GO:0000981">
    <property type="term" value="F:DNA-binding transcription factor activity, RNA polymerase II-specific"/>
    <property type="evidence" value="ECO:0007669"/>
    <property type="project" value="InterPro"/>
</dbReference>
<evidence type="ECO:0000256" key="1">
    <source>
        <dbReference type="ARBA" id="ARBA00004123"/>
    </source>
</evidence>
<evidence type="ECO:0000259" key="9">
    <source>
        <dbReference type="PROSITE" id="PS50071"/>
    </source>
</evidence>
<keyword evidence="3 6" id="KW-0238">DNA-binding</keyword>
<keyword evidence="2" id="KW-0217">Developmental protein</keyword>
<proteinExistence type="evidence at transcript level"/>
<feature type="compositionally biased region" description="Low complexity" evidence="8">
    <location>
        <begin position="220"/>
        <end position="233"/>
    </location>
</feature>
<dbReference type="AlphaFoldDB" id="A0A0U2RGG7"/>
<feature type="compositionally biased region" description="Low complexity" evidence="8">
    <location>
        <begin position="74"/>
        <end position="104"/>
    </location>
</feature>
<feature type="region of interest" description="Disordered" evidence="8">
    <location>
        <begin position="185"/>
        <end position="247"/>
    </location>
</feature>
<protein>
    <submittedName>
        <fullName evidence="10">Labial</fullName>
    </submittedName>
</protein>
<evidence type="ECO:0000256" key="8">
    <source>
        <dbReference type="SAM" id="MobiDB-lite"/>
    </source>
</evidence>
<dbReference type="InterPro" id="IPR017970">
    <property type="entry name" value="Homeobox_CS"/>
</dbReference>
<keyword evidence="5 6" id="KW-0539">Nucleus</keyword>
<dbReference type="InterPro" id="IPR001356">
    <property type="entry name" value="HD"/>
</dbReference>
<dbReference type="GO" id="GO:0000978">
    <property type="term" value="F:RNA polymerase II cis-regulatory region sequence-specific DNA binding"/>
    <property type="evidence" value="ECO:0007669"/>
    <property type="project" value="TreeGrafter"/>
</dbReference>